<dbReference type="NCBIfam" id="NF006807">
    <property type="entry name" value="PRK09325.1"/>
    <property type="match status" value="1"/>
</dbReference>
<evidence type="ECO:0000259" key="9">
    <source>
        <dbReference type="Pfam" id="PF04422"/>
    </source>
</evidence>
<keyword evidence="12" id="KW-1185">Reference proteome</keyword>
<dbReference type="GO" id="GO:0052592">
    <property type="term" value="F:oxidoreductase activity, acting on CH or CH2 groups, with an iron-sulfur protein as acceptor"/>
    <property type="evidence" value="ECO:0007669"/>
    <property type="project" value="TreeGrafter"/>
</dbReference>
<keyword evidence="2" id="KW-0479">Metal-binding</keyword>
<feature type="domain" description="Coenzyme F420 hydrogenase/dehydrogenase beta subunit N-terminal" evidence="9">
    <location>
        <begin position="9"/>
        <end position="86"/>
    </location>
</feature>
<evidence type="ECO:0000313" key="12">
    <source>
        <dbReference type="Proteomes" id="UP000681041"/>
    </source>
</evidence>
<dbReference type="GeneID" id="64820238"/>
<comment type="similarity">
    <text evidence="6">Belongs to the FrhB family.</text>
</comment>
<dbReference type="GO" id="GO:0050660">
    <property type="term" value="F:flavin adenine dinucleotide binding"/>
    <property type="evidence" value="ECO:0007669"/>
    <property type="project" value="InterPro"/>
</dbReference>
<name>A0A8T8K5K4_9EURY</name>
<dbReference type="Gene3D" id="3.10.450.750">
    <property type="match status" value="1"/>
</dbReference>
<evidence type="ECO:0000256" key="6">
    <source>
        <dbReference type="ARBA" id="ARBA00038369"/>
    </source>
</evidence>
<evidence type="ECO:0000256" key="4">
    <source>
        <dbReference type="ARBA" id="ARBA00023004"/>
    </source>
</evidence>
<dbReference type="EMBL" id="CP058560">
    <property type="protein sequence ID" value="QUH23287.1"/>
    <property type="molecule type" value="Genomic_DNA"/>
</dbReference>
<comment type="cofactor">
    <cofactor evidence="1">
        <name>FAD</name>
        <dbReference type="ChEBI" id="CHEBI:57692"/>
    </cofactor>
</comment>
<dbReference type="InterPro" id="IPR007525">
    <property type="entry name" value="FrhB_FdhB_C"/>
</dbReference>
<keyword evidence="5" id="KW-0411">Iron-sulfur</keyword>
<dbReference type="OrthoDB" id="37898at2157"/>
<dbReference type="PANTHER" id="PTHR31332">
    <property type="entry name" value="7-HYDROXYMETHYL CHLOROPHYLL A REDUCTASE, CHLOROPLASTIC"/>
    <property type="match status" value="1"/>
</dbReference>
<evidence type="ECO:0000256" key="7">
    <source>
        <dbReference type="NCBIfam" id="TIGR03289"/>
    </source>
</evidence>
<feature type="domain" description="Coenzyme F420 hydrogenase/dehydrogenase beta subunit C-terminal" evidence="10">
    <location>
        <begin position="95"/>
        <end position="245"/>
    </location>
</feature>
<feature type="region of interest" description="Disordered" evidence="8">
    <location>
        <begin position="261"/>
        <end position="281"/>
    </location>
</feature>
<dbReference type="GO" id="GO:0050454">
    <property type="term" value="F:coenzyme F420 hydrogenase activity"/>
    <property type="evidence" value="ECO:0007669"/>
    <property type="project" value="UniProtKB-EC"/>
</dbReference>
<dbReference type="NCBIfam" id="TIGR03289">
    <property type="entry name" value="frhB"/>
    <property type="match status" value="1"/>
</dbReference>
<dbReference type="InterPro" id="IPR017679">
    <property type="entry name" value="FrhB_archaea"/>
</dbReference>
<dbReference type="InterPro" id="IPR007516">
    <property type="entry name" value="Co_F420_Hydgase/DH_bsu_N"/>
</dbReference>
<feature type="compositionally biased region" description="Basic and acidic residues" evidence="8">
    <location>
        <begin position="261"/>
        <end position="275"/>
    </location>
</feature>
<dbReference type="GO" id="GO:0016151">
    <property type="term" value="F:nickel cation binding"/>
    <property type="evidence" value="ECO:0007669"/>
    <property type="project" value="InterPro"/>
</dbReference>
<gene>
    <name evidence="11" type="primary">frhB</name>
    <name evidence="11" type="ORF">HYG87_05695</name>
</gene>
<dbReference type="KEGG" id="meme:HYG87_05695"/>
<sequence length="281" mass="30774">MVLGTYKEIVSARSTDKQIQKVSQDGGIVTGLLAFALEEKIIEGAVVAGPGEDFWKPEPMVAMSADEIIAAAGTKYTFSPNVMMLKKAVRQYGIEKLGTVAIPCQTMGIRKMQSYPFGVRFLADKIKLLVGIYCMENFPFASLQTFISEKMGVDPKLVEKMDIGKGKFWVYTQDDVLSIPLKETHGYEQSGCNVCLDYVAELGDVSTGSVGSPDGWSTVITRTDDGNSIFQQAVEAGAFETKDMANVKPGLDLLEKLSAQKKDKNQKTIDKRKEMGLPVPF</sequence>
<reference evidence="11" key="1">
    <citation type="submission" date="2020-07" db="EMBL/GenBank/DDBJ databases">
        <title>Methanobacterium. sp. MethCan genome.</title>
        <authorList>
            <person name="Postec A."/>
            <person name="Quemeneur M."/>
        </authorList>
    </citation>
    <scope>NUCLEOTIDE SEQUENCE</scope>
    <source>
        <strain evidence="11">MethCAN</strain>
    </source>
</reference>
<dbReference type="Pfam" id="PF04422">
    <property type="entry name" value="FrhB_FdhB_N"/>
    <property type="match status" value="1"/>
</dbReference>
<accession>A0A8T8K5K4</accession>
<dbReference type="AlphaFoldDB" id="A0A8T8K5K4"/>
<evidence type="ECO:0000259" key="10">
    <source>
        <dbReference type="Pfam" id="PF04432"/>
    </source>
</evidence>
<keyword evidence="3 11" id="KW-0560">Oxidoreductase</keyword>
<dbReference type="GO" id="GO:0051536">
    <property type="term" value="F:iron-sulfur cluster binding"/>
    <property type="evidence" value="ECO:0007669"/>
    <property type="project" value="UniProtKB-KW"/>
</dbReference>
<evidence type="ECO:0000256" key="8">
    <source>
        <dbReference type="SAM" id="MobiDB-lite"/>
    </source>
</evidence>
<organism evidence="11 12">
    <name type="scientific">Methanobacterium alkalithermotolerans</name>
    <dbReference type="NCBI Taxonomy" id="2731220"/>
    <lineage>
        <taxon>Archaea</taxon>
        <taxon>Methanobacteriati</taxon>
        <taxon>Methanobacteriota</taxon>
        <taxon>Methanomada group</taxon>
        <taxon>Methanobacteria</taxon>
        <taxon>Methanobacteriales</taxon>
        <taxon>Methanobacteriaceae</taxon>
        <taxon>Methanobacterium</taxon>
    </lineage>
</organism>
<dbReference type="RefSeq" id="WP_211532244.1">
    <property type="nucleotide sequence ID" value="NZ_CP058560.1"/>
</dbReference>
<evidence type="ECO:0000256" key="2">
    <source>
        <dbReference type="ARBA" id="ARBA00022723"/>
    </source>
</evidence>
<dbReference type="EC" id="1.12.98.1" evidence="7"/>
<evidence type="ECO:0000313" key="11">
    <source>
        <dbReference type="EMBL" id="QUH23287.1"/>
    </source>
</evidence>
<dbReference type="Proteomes" id="UP000681041">
    <property type="component" value="Chromosome"/>
</dbReference>
<dbReference type="PANTHER" id="PTHR31332:SF6">
    <property type="entry name" value="FORMATE DEHYDROGENASE SUBUNIT BETA"/>
    <property type="match status" value="1"/>
</dbReference>
<evidence type="ECO:0000256" key="3">
    <source>
        <dbReference type="ARBA" id="ARBA00023002"/>
    </source>
</evidence>
<evidence type="ECO:0000256" key="5">
    <source>
        <dbReference type="ARBA" id="ARBA00023014"/>
    </source>
</evidence>
<keyword evidence="4" id="KW-0408">Iron</keyword>
<dbReference type="InterPro" id="IPR045220">
    <property type="entry name" value="FRHB/FDHB/HCAR-like"/>
</dbReference>
<evidence type="ECO:0000256" key="1">
    <source>
        <dbReference type="ARBA" id="ARBA00001974"/>
    </source>
</evidence>
<proteinExistence type="inferred from homology"/>
<dbReference type="Pfam" id="PF04432">
    <property type="entry name" value="FrhB_FdhB_C"/>
    <property type="match status" value="1"/>
</dbReference>
<protein>
    <recommendedName>
        <fullName evidence="7">Coenzyme F420 hydrogenase subunit beta</fullName>
        <ecNumber evidence="7">1.12.98.1</ecNumber>
    </recommendedName>
</protein>